<dbReference type="EC" id="3.4.24.-" evidence="11"/>
<feature type="transmembrane region" description="Helical" evidence="11">
    <location>
        <begin position="424"/>
        <end position="442"/>
    </location>
</feature>
<feature type="domain" description="PDZ" evidence="12">
    <location>
        <begin position="207"/>
        <end position="272"/>
    </location>
</feature>
<dbReference type="RefSeq" id="WP_074200822.1">
    <property type="nucleotide sequence ID" value="NZ_FSRE01000001.1"/>
</dbReference>
<evidence type="ECO:0000256" key="7">
    <source>
        <dbReference type="ARBA" id="ARBA00022833"/>
    </source>
</evidence>
<protein>
    <recommendedName>
        <fullName evidence="11">Zinc metalloprotease</fullName>
        <ecNumber evidence="11">3.4.24.-</ecNumber>
    </recommendedName>
</protein>
<dbReference type="SUPFAM" id="SSF50156">
    <property type="entry name" value="PDZ domain-like"/>
    <property type="match status" value="1"/>
</dbReference>
<feature type="transmembrane region" description="Helical" evidence="11">
    <location>
        <begin position="97"/>
        <end position="120"/>
    </location>
</feature>
<evidence type="ECO:0000256" key="3">
    <source>
        <dbReference type="ARBA" id="ARBA00007931"/>
    </source>
</evidence>
<dbReference type="Pfam" id="PF02163">
    <property type="entry name" value="Peptidase_M50"/>
    <property type="match status" value="1"/>
</dbReference>
<keyword evidence="8 11" id="KW-1133">Transmembrane helix</keyword>
<proteinExistence type="inferred from homology"/>
<evidence type="ECO:0000313" key="13">
    <source>
        <dbReference type="EMBL" id="SIN76501.1"/>
    </source>
</evidence>
<keyword evidence="14" id="KW-1185">Reference proteome</keyword>
<evidence type="ECO:0000256" key="2">
    <source>
        <dbReference type="ARBA" id="ARBA00004141"/>
    </source>
</evidence>
<dbReference type="AlphaFoldDB" id="A0A1N6E0I4"/>
<feature type="transmembrane region" description="Helical" evidence="11">
    <location>
        <begin position="370"/>
        <end position="392"/>
    </location>
</feature>
<reference evidence="13 14" key="1">
    <citation type="submission" date="2016-11" db="EMBL/GenBank/DDBJ databases">
        <authorList>
            <person name="Jaros S."/>
            <person name="Januszkiewicz K."/>
            <person name="Wedrychowicz H."/>
        </authorList>
    </citation>
    <scope>NUCLEOTIDE SEQUENCE [LARGE SCALE GENOMIC DNA]</scope>
    <source>
        <strain evidence="13 14">DSM 17737</strain>
    </source>
</reference>
<keyword evidence="4 13" id="KW-0645">Protease</keyword>
<dbReference type="Proteomes" id="UP000198461">
    <property type="component" value="Unassembled WGS sequence"/>
</dbReference>
<evidence type="ECO:0000256" key="11">
    <source>
        <dbReference type="RuleBase" id="RU362031"/>
    </source>
</evidence>
<dbReference type="PANTHER" id="PTHR42837:SF2">
    <property type="entry name" value="MEMBRANE METALLOPROTEASE ARASP2, CHLOROPLASTIC-RELATED"/>
    <property type="match status" value="1"/>
</dbReference>
<keyword evidence="11" id="KW-0479">Metal-binding</keyword>
<keyword evidence="7 11" id="KW-0862">Zinc</keyword>
<name>A0A1N6E0I4_9GAMM</name>
<dbReference type="PANTHER" id="PTHR42837">
    <property type="entry name" value="REGULATOR OF SIGMA-E PROTEASE RSEP"/>
    <property type="match status" value="1"/>
</dbReference>
<evidence type="ECO:0000259" key="12">
    <source>
        <dbReference type="PROSITE" id="PS50106"/>
    </source>
</evidence>
<dbReference type="GO" id="GO:0006508">
    <property type="term" value="P:proteolysis"/>
    <property type="evidence" value="ECO:0007669"/>
    <property type="project" value="UniProtKB-KW"/>
</dbReference>
<evidence type="ECO:0000256" key="9">
    <source>
        <dbReference type="ARBA" id="ARBA00023049"/>
    </source>
</evidence>
<dbReference type="InterPro" id="IPR008915">
    <property type="entry name" value="Peptidase_M50"/>
</dbReference>
<dbReference type="InterPro" id="IPR004387">
    <property type="entry name" value="Pept_M50_Zn"/>
</dbReference>
<dbReference type="PROSITE" id="PS50106">
    <property type="entry name" value="PDZ"/>
    <property type="match status" value="1"/>
</dbReference>
<dbReference type="STRING" id="364032.SAMN05443662_0520"/>
<dbReference type="NCBIfam" id="TIGR00054">
    <property type="entry name" value="RIP metalloprotease RseP"/>
    <property type="match status" value="1"/>
</dbReference>
<evidence type="ECO:0000256" key="5">
    <source>
        <dbReference type="ARBA" id="ARBA00022692"/>
    </source>
</evidence>
<dbReference type="OrthoDB" id="9782003at2"/>
<dbReference type="EMBL" id="FSRE01000001">
    <property type="protein sequence ID" value="SIN76501.1"/>
    <property type="molecule type" value="Genomic_DNA"/>
</dbReference>
<organism evidence="13 14">
    <name type="scientific">Sulfurivirga caldicuralii</name>
    <dbReference type="NCBI Taxonomy" id="364032"/>
    <lineage>
        <taxon>Bacteria</taxon>
        <taxon>Pseudomonadati</taxon>
        <taxon>Pseudomonadota</taxon>
        <taxon>Gammaproteobacteria</taxon>
        <taxon>Thiotrichales</taxon>
        <taxon>Piscirickettsiaceae</taxon>
        <taxon>Sulfurivirga</taxon>
    </lineage>
</organism>
<dbReference type="Gene3D" id="2.30.42.10">
    <property type="match status" value="1"/>
</dbReference>
<evidence type="ECO:0000313" key="14">
    <source>
        <dbReference type="Proteomes" id="UP000198461"/>
    </source>
</evidence>
<evidence type="ECO:0000256" key="6">
    <source>
        <dbReference type="ARBA" id="ARBA00022801"/>
    </source>
</evidence>
<comment type="similarity">
    <text evidence="3 11">Belongs to the peptidase M50B family.</text>
</comment>
<keyword evidence="10 11" id="KW-0472">Membrane</keyword>
<keyword evidence="5 11" id="KW-0812">Transmembrane</keyword>
<sequence length="447" mass="49408">MSFLYSLLGFVVMLGVLVFVHEWGHYIVGRLFNVKVLRFSIGFGPIIWRRQRGETEWAISALPLGGYVRFLDEREGPVPVEEQSRAFNRQPPWKRMLIVFAGPFINLLFAWLIFALVYVIGFDVVRPVVKQLNDASSQYWIVEQVSQQPVYSWGDVQVKLLEAQQANAPEVDVLAKGWPQSREALWSWSLQGFSPDVDMAVWLKTQGFELSAPPLAPVVGQVQPGTPAQAASLRAGDVILQVNETPVRAWSDLVKVVQTHPGEILTLLVQRDGQALVIPVQVGKRDVGGVQKGFLGVASDLKKGLPPAFRARVHHDPVEALVLGLERTWTFIRLTGHMVLQMATGQASLQNLSGPVSIAQFSGEALQSGWVNFLMLMGLLSLSLGLLNLLPIPLLDGGHLLFDAYELLTGRPISENAQLVGQKIGMALILLLTFIALTNDLVRLLHD</sequence>
<accession>A0A1N6E0I4</accession>
<gene>
    <name evidence="13" type="ORF">SAMN05443662_0520</name>
</gene>
<keyword evidence="9 11" id="KW-0482">Metalloprotease</keyword>
<comment type="cofactor">
    <cofactor evidence="1 11">
        <name>Zn(2+)</name>
        <dbReference type="ChEBI" id="CHEBI:29105"/>
    </cofactor>
</comment>
<keyword evidence="6 11" id="KW-0378">Hydrolase</keyword>
<dbReference type="InterPro" id="IPR041489">
    <property type="entry name" value="PDZ_6"/>
</dbReference>
<comment type="subcellular location">
    <subcellularLocation>
        <location evidence="2">Membrane</location>
        <topology evidence="2">Multi-pass membrane protein</topology>
    </subcellularLocation>
</comment>
<evidence type="ECO:0000256" key="4">
    <source>
        <dbReference type="ARBA" id="ARBA00022670"/>
    </source>
</evidence>
<dbReference type="GO" id="GO:0046872">
    <property type="term" value="F:metal ion binding"/>
    <property type="evidence" value="ECO:0007669"/>
    <property type="project" value="UniProtKB-KW"/>
</dbReference>
<dbReference type="CDD" id="cd23081">
    <property type="entry name" value="cpPDZ_EcRseP-like"/>
    <property type="match status" value="1"/>
</dbReference>
<dbReference type="Pfam" id="PF17820">
    <property type="entry name" value="PDZ_6"/>
    <property type="match status" value="1"/>
</dbReference>
<dbReference type="GO" id="GO:0016020">
    <property type="term" value="C:membrane"/>
    <property type="evidence" value="ECO:0007669"/>
    <property type="project" value="UniProtKB-SubCell"/>
</dbReference>
<dbReference type="CDD" id="cd06163">
    <property type="entry name" value="S2P-M50_PDZ_RseP-like"/>
    <property type="match status" value="1"/>
</dbReference>
<evidence type="ECO:0000256" key="8">
    <source>
        <dbReference type="ARBA" id="ARBA00022989"/>
    </source>
</evidence>
<evidence type="ECO:0000256" key="1">
    <source>
        <dbReference type="ARBA" id="ARBA00001947"/>
    </source>
</evidence>
<feature type="transmembrane region" description="Helical" evidence="11">
    <location>
        <begin position="7"/>
        <end position="28"/>
    </location>
</feature>
<dbReference type="GO" id="GO:0004222">
    <property type="term" value="F:metalloendopeptidase activity"/>
    <property type="evidence" value="ECO:0007669"/>
    <property type="project" value="InterPro"/>
</dbReference>
<dbReference type="InterPro" id="IPR036034">
    <property type="entry name" value="PDZ_sf"/>
</dbReference>
<evidence type="ECO:0000256" key="10">
    <source>
        <dbReference type="ARBA" id="ARBA00023136"/>
    </source>
</evidence>
<dbReference type="InterPro" id="IPR001478">
    <property type="entry name" value="PDZ"/>
</dbReference>
<dbReference type="SMART" id="SM00228">
    <property type="entry name" value="PDZ"/>
    <property type="match status" value="1"/>
</dbReference>